<evidence type="ECO:0000313" key="2">
    <source>
        <dbReference type="Proteomes" id="UP001519460"/>
    </source>
</evidence>
<name>A0ABD0L4X6_9CAEN</name>
<accession>A0ABD0L4X6</accession>
<organism evidence="1 2">
    <name type="scientific">Batillaria attramentaria</name>
    <dbReference type="NCBI Taxonomy" id="370345"/>
    <lineage>
        <taxon>Eukaryota</taxon>
        <taxon>Metazoa</taxon>
        <taxon>Spiralia</taxon>
        <taxon>Lophotrochozoa</taxon>
        <taxon>Mollusca</taxon>
        <taxon>Gastropoda</taxon>
        <taxon>Caenogastropoda</taxon>
        <taxon>Sorbeoconcha</taxon>
        <taxon>Cerithioidea</taxon>
        <taxon>Batillariidae</taxon>
        <taxon>Batillaria</taxon>
    </lineage>
</organism>
<feature type="non-terminal residue" evidence="1">
    <location>
        <position position="1"/>
    </location>
</feature>
<proteinExistence type="predicted"/>
<reference evidence="1 2" key="1">
    <citation type="journal article" date="2023" name="Sci. Data">
        <title>Genome assembly of the Korean intertidal mud-creeper Batillaria attramentaria.</title>
        <authorList>
            <person name="Patra A.K."/>
            <person name="Ho P.T."/>
            <person name="Jun S."/>
            <person name="Lee S.J."/>
            <person name="Kim Y."/>
            <person name="Won Y.J."/>
        </authorList>
    </citation>
    <scope>NUCLEOTIDE SEQUENCE [LARGE SCALE GENOMIC DNA]</scope>
    <source>
        <strain evidence="1">Wonlab-2016</strain>
    </source>
</reference>
<comment type="caution">
    <text evidence="1">The sequence shown here is derived from an EMBL/GenBank/DDBJ whole genome shotgun (WGS) entry which is preliminary data.</text>
</comment>
<dbReference type="EMBL" id="JACVVK020000085">
    <property type="protein sequence ID" value="KAK7494253.1"/>
    <property type="molecule type" value="Genomic_DNA"/>
</dbReference>
<dbReference type="Proteomes" id="UP001519460">
    <property type="component" value="Unassembled WGS sequence"/>
</dbReference>
<keyword evidence="2" id="KW-1185">Reference proteome</keyword>
<sequence>QGKSLAKINVWTARGKSFDSRPLRANAVELGTFYTRDAAFQRIFRKEPIAGRAWELPGRRSNNLQALAGRRHVQFVCSGVQGTAAFKVGGVFLP</sequence>
<evidence type="ECO:0000313" key="1">
    <source>
        <dbReference type="EMBL" id="KAK7494253.1"/>
    </source>
</evidence>
<protein>
    <submittedName>
        <fullName evidence="1">Uncharacterized protein</fullName>
    </submittedName>
</protein>
<dbReference type="AlphaFoldDB" id="A0ABD0L4X6"/>
<gene>
    <name evidence="1" type="ORF">BaRGS_00014535</name>
</gene>